<dbReference type="ExpressionAtlas" id="A0A0Q3MTC5">
    <property type="expression patterns" value="baseline"/>
</dbReference>
<evidence type="ECO:0000313" key="3">
    <source>
        <dbReference type="Proteomes" id="UP000008810"/>
    </source>
</evidence>
<dbReference type="EnsemblPlants" id="KQK07590">
    <property type="protein sequence ID" value="KQK07590"/>
    <property type="gene ID" value="BRADI_2g36441v3"/>
</dbReference>
<dbReference type="Gramene" id="KQK07590">
    <property type="protein sequence ID" value="KQK07590"/>
    <property type="gene ID" value="BRADI_2g36441v3"/>
</dbReference>
<keyword evidence="3" id="KW-1185">Reference proteome</keyword>
<gene>
    <name evidence="1" type="ORF">BRADI_2g36441v3</name>
</gene>
<proteinExistence type="predicted"/>
<evidence type="ECO:0000313" key="1">
    <source>
        <dbReference type="EMBL" id="KQK07590.1"/>
    </source>
</evidence>
<reference evidence="1" key="2">
    <citation type="submission" date="2017-06" db="EMBL/GenBank/DDBJ databases">
        <title>WGS assembly of Brachypodium distachyon.</title>
        <authorList>
            <consortium name="The International Brachypodium Initiative"/>
            <person name="Lucas S."/>
            <person name="Harmon-Smith M."/>
            <person name="Lail K."/>
            <person name="Tice H."/>
            <person name="Grimwood J."/>
            <person name="Bruce D."/>
            <person name="Barry K."/>
            <person name="Shu S."/>
            <person name="Lindquist E."/>
            <person name="Wang M."/>
            <person name="Pitluck S."/>
            <person name="Vogel J.P."/>
            <person name="Garvin D.F."/>
            <person name="Mockler T.C."/>
            <person name="Schmutz J."/>
            <person name="Rokhsar D."/>
            <person name="Bevan M.W."/>
        </authorList>
    </citation>
    <scope>NUCLEOTIDE SEQUENCE</scope>
    <source>
        <strain evidence="1">Bd21</strain>
    </source>
</reference>
<dbReference type="PANTHER" id="PTHR33085:SF52">
    <property type="entry name" value="DUF1618 DOMAIN-CONTAINING PROTEIN"/>
    <property type="match status" value="1"/>
</dbReference>
<sequence>MILFSSASTIAAVFSSSILALRVDIDPLEFHLTNSLQLLHFLFMLLLGTDLFECYFLVPQSSFLTVLQRLPTMVEYPVALGPPLPAPLVGCFHISVATADNMLYGMSANHDDMNRQHSFEAMSRTPPSAMDEEEDYEHQRRPPWSWTWRSVPSPPPFGADDTVTAYALHPDGRTVFMSAHRRRCPRLPTGTVSFNTELRRWKWHGEWALPFHGRGHYAADLDAWVGLGDDGRVCSCQIVSRTAPATSEPPEWKTVVKDDKLLLNEVPERRMSVSRPSLADMGDEAGFCLAEFVVRRGVDLKHALRDADGCVLRMSTFRLRYDHKGELHTAGLRTNSFIVSKHLWTVSPLVFWM</sequence>
<accession>A0A0Q3MTC5</accession>
<dbReference type="PANTHER" id="PTHR33085">
    <property type="entry name" value="OS12G0113100 PROTEIN-RELATED"/>
    <property type="match status" value="1"/>
</dbReference>
<evidence type="ECO:0000313" key="2">
    <source>
        <dbReference type="EnsemblPlants" id="KQK07590"/>
    </source>
</evidence>
<protein>
    <recommendedName>
        <fullName evidence="4">DUF1618 domain-containing protein</fullName>
    </recommendedName>
</protein>
<organism evidence="1">
    <name type="scientific">Brachypodium distachyon</name>
    <name type="common">Purple false brome</name>
    <name type="synonym">Trachynia distachya</name>
    <dbReference type="NCBI Taxonomy" id="15368"/>
    <lineage>
        <taxon>Eukaryota</taxon>
        <taxon>Viridiplantae</taxon>
        <taxon>Streptophyta</taxon>
        <taxon>Embryophyta</taxon>
        <taxon>Tracheophyta</taxon>
        <taxon>Spermatophyta</taxon>
        <taxon>Magnoliopsida</taxon>
        <taxon>Liliopsida</taxon>
        <taxon>Poales</taxon>
        <taxon>Poaceae</taxon>
        <taxon>BOP clade</taxon>
        <taxon>Pooideae</taxon>
        <taxon>Stipodae</taxon>
        <taxon>Brachypodieae</taxon>
        <taxon>Brachypodium</taxon>
    </lineage>
</organism>
<dbReference type="InParanoid" id="A0A0Q3MTC5"/>
<dbReference type="Pfam" id="PF07893">
    <property type="entry name" value="DUF1668"/>
    <property type="match status" value="1"/>
</dbReference>
<dbReference type="Proteomes" id="UP000008810">
    <property type="component" value="Chromosome 2"/>
</dbReference>
<name>A0A0Q3MTC5_BRADI</name>
<dbReference type="EMBL" id="CM000881">
    <property type="protein sequence ID" value="KQK07590.1"/>
    <property type="molecule type" value="Genomic_DNA"/>
</dbReference>
<dbReference type="AlphaFoldDB" id="A0A0Q3MTC5"/>
<reference evidence="2" key="3">
    <citation type="submission" date="2018-08" db="UniProtKB">
        <authorList>
            <consortium name="EnsemblPlants"/>
        </authorList>
    </citation>
    <scope>IDENTIFICATION</scope>
    <source>
        <strain evidence="2">cv. Bd21</strain>
    </source>
</reference>
<dbReference type="InterPro" id="IPR012871">
    <property type="entry name" value="DUF1668_ORYSA"/>
</dbReference>
<evidence type="ECO:0008006" key="4">
    <source>
        <dbReference type="Google" id="ProtNLM"/>
    </source>
</evidence>
<reference evidence="1 2" key="1">
    <citation type="journal article" date="2010" name="Nature">
        <title>Genome sequencing and analysis of the model grass Brachypodium distachyon.</title>
        <authorList>
            <consortium name="International Brachypodium Initiative"/>
        </authorList>
    </citation>
    <scope>NUCLEOTIDE SEQUENCE [LARGE SCALE GENOMIC DNA]</scope>
    <source>
        <strain evidence="1 2">Bd21</strain>
    </source>
</reference>